<dbReference type="EC" id="2.7.1.69" evidence="2"/>
<dbReference type="InterPro" id="IPR002178">
    <property type="entry name" value="PTS_EIIA_type-2_dom"/>
</dbReference>
<accession>A0A090RZT1</accession>
<keyword evidence="2" id="KW-0808">Transferase</keyword>
<organism evidence="2 3">
    <name type="scientific">Vibrio maritimus</name>
    <dbReference type="NCBI Taxonomy" id="990268"/>
    <lineage>
        <taxon>Bacteria</taxon>
        <taxon>Pseudomonadati</taxon>
        <taxon>Pseudomonadota</taxon>
        <taxon>Gammaproteobacteria</taxon>
        <taxon>Vibrionales</taxon>
        <taxon>Vibrionaceae</taxon>
        <taxon>Vibrio</taxon>
    </lineage>
</organism>
<dbReference type="EMBL" id="BBMR01000006">
    <property type="protein sequence ID" value="GAL20811.1"/>
    <property type="molecule type" value="Genomic_DNA"/>
</dbReference>
<feature type="domain" description="PTS EIIA type-2" evidence="1">
    <location>
        <begin position="1"/>
        <end position="147"/>
    </location>
</feature>
<dbReference type="InterPro" id="IPR016152">
    <property type="entry name" value="PTrfase/Anion_transptr"/>
</dbReference>
<gene>
    <name evidence="2" type="ORF">JCM19235_3813</name>
</gene>
<proteinExistence type="predicted"/>
<reference evidence="2 3" key="1">
    <citation type="submission" date="2014-09" db="EMBL/GenBank/DDBJ databases">
        <title>Vibrio maritimus JCM 19235. (C45) whole genome shotgun sequence.</title>
        <authorList>
            <person name="Sawabe T."/>
            <person name="Meirelles P."/>
            <person name="Nakanishi M."/>
            <person name="Sayaka M."/>
            <person name="Hattori M."/>
            <person name="Ohkuma M."/>
        </authorList>
    </citation>
    <scope>NUCLEOTIDE SEQUENCE [LARGE SCALE GENOMIC DNA]</scope>
    <source>
        <strain evidence="3">JCM19235</strain>
    </source>
</reference>
<dbReference type="STRING" id="990268.JCM19235_3813"/>
<keyword evidence="3" id="KW-1185">Reference proteome</keyword>
<evidence type="ECO:0000259" key="1">
    <source>
        <dbReference type="PROSITE" id="PS51094"/>
    </source>
</evidence>
<dbReference type="Pfam" id="PF00359">
    <property type="entry name" value="PTS_EIIA_2"/>
    <property type="match status" value="1"/>
</dbReference>
<dbReference type="GO" id="GO:0016740">
    <property type="term" value="F:transferase activity"/>
    <property type="evidence" value="ECO:0007669"/>
    <property type="project" value="UniProtKB-KW"/>
</dbReference>
<dbReference type="SUPFAM" id="SSF55804">
    <property type="entry name" value="Phoshotransferase/anion transport protein"/>
    <property type="match status" value="1"/>
</dbReference>
<name>A0A090RZT1_9VIBR</name>
<dbReference type="AlphaFoldDB" id="A0A090RZT1"/>
<protein>
    <submittedName>
        <fullName evidence="2">PTS systemgalactitol-specific IIA component</fullName>
        <ecNumber evidence="2">2.7.1.69</ecNumber>
    </submittedName>
</protein>
<dbReference type="OrthoDB" id="95460at2"/>
<dbReference type="PANTHER" id="PTHR47738:SF4">
    <property type="entry name" value="PTS SYSTEM GALACTITOL-SPECIFIC EIIA COMPONENT"/>
    <property type="match status" value="1"/>
</dbReference>
<dbReference type="InterPro" id="IPR051541">
    <property type="entry name" value="PTS_SugarTrans_NitroReg"/>
</dbReference>
<dbReference type="GO" id="GO:0030295">
    <property type="term" value="F:protein kinase activator activity"/>
    <property type="evidence" value="ECO:0007669"/>
    <property type="project" value="TreeGrafter"/>
</dbReference>
<dbReference type="PANTHER" id="PTHR47738">
    <property type="entry name" value="PTS SYSTEM FRUCTOSE-LIKE EIIA COMPONENT-RELATED"/>
    <property type="match status" value="1"/>
</dbReference>
<evidence type="ECO:0000313" key="3">
    <source>
        <dbReference type="Proteomes" id="UP000029228"/>
    </source>
</evidence>
<dbReference type="NCBIfam" id="NF007236">
    <property type="entry name" value="PRK09665.1"/>
    <property type="match status" value="1"/>
</dbReference>
<dbReference type="Gene3D" id="3.40.930.10">
    <property type="entry name" value="Mannitol-specific EII, Chain A"/>
    <property type="match status" value="1"/>
</dbReference>
<sequence length="156" mass="17214">MIETQLLVNTDVDLKTNKEVLDHLSDFLTGEGFVKESYHAAIHERESVFPTGIDLGFGAVAIPHCDASHANKPCVYLIKPSQGIPFERADDDGELIAELIIALVVTDPAEQMQLLRALFTSLQDEEFFNELKNAPTIEAITATFSSKILNKNKEVA</sequence>
<dbReference type="PROSITE" id="PS51094">
    <property type="entry name" value="PTS_EIIA_TYPE_2"/>
    <property type="match status" value="1"/>
</dbReference>
<dbReference type="Proteomes" id="UP000029228">
    <property type="component" value="Unassembled WGS sequence"/>
</dbReference>
<dbReference type="CDD" id="cd00211">
    <property type="entry name" value="PTS_IIA_fru"/>
    <property type="match status" value="1"/>
</dbReference>
<comment type="caution">
    <text evidence="2">The sequence shown here is derived from an EMBL/GenBank/DDBJ whole genome shotgun (WGS) entry which is preliminary data.</text>
</comment>
<evidence type="ECO:0000313" key="2">
    <source>
        <dbReference type="EMBL" id="GAL20811.1"/>
    </source>
</evidence>